<organism evidence="2 3">
    <name type="scientific">Rubellimicrobium mesophilum DSM 19309</name>
    <dbReference type="NCBI Taxonomy" id="442562"/>
    <lineage>
        <taxon>Bacteria</taxon>
        <taxon>Pseudomonadati</taxon>
        <taxon>Pseudomonadota</taxon>
        <taxon>Alphaproteobacteria</taxon>
        <taxon>Rhodobacterales</taxon>
        <taxon>Roseobacteraceae</taxon>
        <taxon>Rubellimicrobium</taxon>
    </lineage>
</organism>
<dbReference type="AlphaFoldDB" id="A0A017HIC1"/>
<dbReference type="Gene3D" id="3.40.50.300">
    <property type="entry name" value="P-loop containing nucleotide triphosphate hydrolases"/>
    <property type="match status" value="1"/>
</dbReference>
<sequence>MTMHQSSLNLRSMAEALGGDVAGPNSILAPGPGHSPKDRSLSVKLTSKGPDGFTVYSHAGDDWKDCRDYVKEKLGLPRWEPKPKPECQHSGRSGQKVKVAEYTYSLEDGTPYLKVIRFAPGPDGKKDFRQQRWNGSTWEWGKPKGPKVPYRLLDILTKHHAPVLIVEGEKDADNLHKLGLVATTAAEGAGKWTADLGKWFADRIVYILPDNDETGRKHAREVAGHLHGIAREIRVVPLPGLPEKGDVSDWLNAGGDEEALLAICDEAPRWSPDTEPAPEAPLRLLSYDEMASMPEAEWLVDGLLVEGTSALLFGKSNSFKSFLAIDITCSVATGRSWHGKSVQGPGPVLYVATEGSRGVGRQRIPGWMEAHDIPLEERRQVRLYPQEIALDSPQDIEALLSTCAIERALRAGDRNWTDPAGAFRLIVIDIFGASMNGPETSDETARLWVRHVNRILREVGCAVLVVAHTGWADDTRARMHTHFWGSFDTRLKAEGDKDSRTTVLTVDRHKDADSEGRWGFRLDETTLPNGSTTLFPRLSGDVEVSQHKRVSGKAATALQALSEALADHGRTMQGPNYPSSVVSLEDWKRMCGEHGLSSSEDPEALKKAFQRAKEKLIEDGHVRQFGSYAWRADGHG</sequence>
<evidence type="ECO:0000313" key="2">
    <source>
        <dbReference type="EMBL" id="EYD74086.1"/>
    </source>
</evidence>
<dbReference type="Pfam" id="PF13481">
    <property type="entry name" value="AAA_25"/>
    <property type="match status" value="1"/>
</dbReference>
<dbReference type="RefSeq" id="WP_037281558.1">
    <property type="nucleotide sequence ID" value="NZ_KK088591.1"/>
</dbReference>
<dbReference type="CDD" id="cd01029">
    <property type="entry name" value="TOPRIM_primases"/>
    <property type="match status" value="1"/>
</dbReference>
<accession>A0A017HIC1</accession>
<dbReference type="Gene3D" id="3.40.1360.10">
    <property type="match status" value="1"/>
</dbReference>
<evidence type="ECO:0000313" key="3">
    <source>
        <dbReference type="Proteomes" id="UP000019666"/>
    </source>
</evidence>
<keyword evidence="3" id="KW-1185">Reference proteome</keyword>
<dbReference type="EMBL" id="AOSK01000122">
    <property type="protein sequence ID" value="EYD74086.1"/>
    <property type="molecule type" value="Genomic_DNA"/>
</dbReference>
<gene>
    <name evidence="2" type="ORF">Rumeso_04339</name>
</gene>
<reference evidence="2 3" key="1">
    <citation type="submission" date="2013-02" db="EMBL/GenBank/DDBJ databases">
        <authorList>
            <person name="Fiebig A."/>
            <person name="Goeker M."/>
            <person name="Klenk H.-P.P."/>
        </authorList>
    </citation>
    <scope>NUCLEOTIDE SEQUENCE [LARGE SCALE GENOMIC DNA]</scope>
    <source>
        <strain evidence="2 3">DSM 19309</strain>
    </source>
</reference>
<dbReference type="SUPFAM" id="SSF56731">
    <property type="entry name" value="DNA primase core"/>
    <property type="match status" value="1"/>
</dbReference>
<evidence type="ECO:0000256" key="1">
    <source>
        <dbReference type="SAM" id="MobiDB-lite"/>
    </source>
</evidence>
<dbReference type="InterPro" id="IPR027417">
    <property type="entry name" value="P-loop_NTPase"/>
</dbReference>
<dbReference type="Proteomes" id="UP000019666">
    <property type="component" value="Unassembled WGS sequence"/>
</dbReference>
<dbReference type="SUPFAM" id="SSF52540">
    <property type="entry name" value="P-loop containing nucleoside triphosphate hydrolases"/>
    <property type="match status" value="1"/>
</dbReference>
<dbReference type="HOGENOM" id="CLU_430138_0_0_5"/>
<feature type="region of interest" description="Disordered" evidence="1">
    <location>
        <begin position="21"/>
        <end position="41"/>
    </location>
</feature>
<dbReference type="OrthoDB" id="1496333at2"/>
<evidence type="ECO:0008006" key="4">
    <source>
        <dbReference type="Google" id="ProtNLM"/>
    </source>
</evidence>
<dbReference type="PATRIC" id="fig|442562.3.peg.4271"/>
<comment type="caution">
    <text evidence="2">The sequence shown here is derived from an EMBL/GenBank/DDBJ whole genome shotgun (WGS) entry which is preliminary data.</text>
</comment>
<proteinExistence type="predicted"/>
<protein>
    <recommendedName>
        <fullName evidence="4">AAA family ATPase</fullName>
    </recommendedName>
</protein>
<name>A0A017HIC1_9RHOB</name>
<dbReference type="STRING" id="442562.Rumeso_04339"/>
<dbReference type="InterPro" id="IPR034154">
    <property type="entry name" value="TOPRIM_DnaG/twinkle"/>
</dbReference>